<keyword evidence="13" id="KW-0732">Signal</keyword>
<dbReference type="RefSeq" id="WP_118845207.1">
    <property type="nucleotide sequence ID" value="NZ_CP032091.1"/>
</dbReference>
<dbReference type="CDD" id="cd01347">
    <property type="entry name" value="ligand_gated_channel"/>
    <property type="match status" value="1"/>
</dbReference>
<evidence type="ECO:0000256" key="9">
    <source>
        <dbReference type="ARBA" id="ARBA00023136"/>
    </source>
</evidence>
<evidence type="ECO:0000256" key="13">
    <source>
        <dbReference type="SAM" id="SignalP"/>
    </source>
</evidence>
<dbReference type="Proteomes" id="UP000264605">
    <property type="component" value="Plasmid unnamed1"/>
</dbReference>
<keyword evidence="16" id="KW-0614">Plasmid</keyword>
<evidence type="ECO:0000256" key="5">
    <source>
        <dbReference type="ARBA" id="ARBA00022692"/>
    </source>
</evidence>
<evidence type="ECO:0000313" key="17">
    <source>
        <dbReference type="Proteomes" id="UP000264605"/>
    </source>
</evidence>
<evidence type="ECO:0000313" key="16">
    <source>
        <dbReference type="EMBL" id="AXV67512.1"/>
    </source>
</evidence>
<dbReference type="InterPro" id="IPR036942">
    <property type="entry name" value="Beta-barrel_TonB_sf"/>
</dbReference>
<feature type="chain" id="PRO_5042142142" evidence="13">
    <location>
        <begin position="28"/>
        <end position="788"/>
    </location>
</feature>
<dbReference type="Pfam" id="PF07715">
    <property type="entry name" value="Plug"/>
    <property type="match status" value="1"/>
</dbReference>
<keyword evidence="8 12" id="KW-0798">TonB box</keyword>
<dbReference type="KEGG" id="pdj:D0907_19625"/>
<evidence type="ECO:0000256" key="8">
    <source>
        <dbReference type="ARBA" id="ARBA00023077"/>
    </source>
</evidence>
<dbReference type="InterPro" id="IPR000531">
    <property type="entry name" value="Beta-barrel_TonB"/>
</dbReference>
<dbReference type="GO" id="GO:0009279">
    <property type="term" value="C:cell outer membrane"/>
    <property type="evidence" value="ECO:0007669"/>
    <property type="project" value="UniProtKB-SubCell"/>
</dbReference>
<evidence type="ECO:0000256" key="3">
    <source>
        <dbReference type="ARBA" id="ARBA00022452"/>
    </source>
</evidence>
<dbReference type="PROSITE" id="PS52016">
    <property type="entry name" value="TONB_DEPENDENT_REC_3"/>
    <property type="match status" value="1"/>
</dbReference>
<keyword evidence="4" id="KW-0410">Iron transport</keyword>
<geneLocation type="plasmid" evidence="16 17">
    <name>unnamed1</name>
</geneLocation>
<gene>
    <name evidence="16" type="ORF">D0907_19625</name>
</gene>
<keyword evidence="2 11" id="KW-0813">Transport</keyword>
<keyword evidence="5 11" id="KW-0812">Transmembrane</keyword>
<evidence type="ECO:0000256" key="1">
    <source>
        <dbReference type="ARBA" id="ARBA00004571"/>
    </source>
</evidence>
<sequence>MKNTLLTKQTILTTVILGHLYAVPAIAMDTEDKIEKEENLEVITVTSRKKLETILEIPMSISAVSAVEIANRNYLDASDIYRTLAGAAAPRGQLILRGLSGGNSASPDTTAIFTDDIPYEFTNLTDVERVEVLRGPQGTLYGSNAIGGTVRVITKKPQLDEFELFGTIEGSSENNVDGFDSSLSLGVNVPLLDDTLALRVTGNITNDVRPYVNQATGQQSKSQSSFIRSQLLWQPIDNLALNFTYVHDEYSANGATLGDTSKPGYYYELSYDEDASAKYGYDISDTKITCDPTFNRPDCIQGGGFIHGADDKYALYNLLDGWDKESTNLYSLTVDVDNIADVASLTYAGSYRKVKSDSLDDWSRLDASDMFKTWIINDQELSRVTHEIRLQNFDLNSNLSWTVGAYWDKSWRPDSPGHQWQYIESGDRTAAAALYWWGDDAQQIGLDNFDDPNKIWNYHVFSEWAKEFALFADVAYQIETDDFGNIELNAGIRHFNLEDFERTEEIGVWSNDKTLIGGEEQGNRFKFSASWQPTDDYSIYALYSEGYRPGGNNSPLAAACVNDVNAKNRKARFTSDSIDNYEVGLKGSLFDGKFNFSSAIYQINWSDIKTSIYMDSCGFSYTANAGKARSRGLEFESKASLTDTLALIVNASYTNSELTEDNETIGGVKGQEMTMVPKYNAYIAIDKEFDINNKPFFIRGDVSAYGKYNTHFDTKPGDEVPGYEVFNLSARYEVNENVKLSVHLNNVFDNDAIKYKRDRSRSNRTTAQKYIDFLPERSIGIRLDYNFM</sequence>
<keyword evidence="10 11" id="KW-0998">Cell outer membrane</keyword>
<evidence type="ECO:0000256" key="2">
    <source>
        <dbReference type="ARBA" id="ARBA00022448"/>
    </source>
</evidence>
<name>A0AAD0S447_9GAMM</name>
<accession>A0AAD0S447</accession>
<dbReference type="AlphaFoldDB" id="A0AAD0S447"/>
<evidence type="ECO:0000256" key="12">
    <source>
        <dbReference type="RuleBase" id="RU003357"/>
    </source>
</evidence>
<protein>
    <submittedName>
        <fullName evidence="16">TonB-dependent receptor</fullName>
    </submittedName>
</protein>
<keyword evidence="16" id="KW-0675">Receptor</keyword>
<comment type="similarity">
    <text evidence="11 12">Belongs to the TonB-dependent receptor family.</text>
</comment>
<feature type="signal peptide" evidence="13">
    <location>
        <begin position="1"/>
        <end position="27"/>
    </location>
</feature>
<feature type="domain" description="TonB-dependent receptor-like beta-barrel" evidence="14">
    <location>
        <begin position="316"/>
        <end position="747"/>
    </location>
</feature>
<evidence type="ECO:0000256" key="10">
    <source>
        <dbReference type="ARBA" id="ARBA00023237"/>
    </source>
</evidence>
<dbReference type="EMBL" id="CP032091">
    <property type="protein sequence ID" value="AXV67512.1"/>
    <property type="molecule type" value="Genomic_DNA"/>
</dbReference>
<dbReference type="GeneID" id="99507699"/>
<evidence type="ECO:0000256" key="7">
    <source>
        <dbReference type="ARBA" id="ARBA00023065"/>
    </source>
</evidence>
<keyword evidence="9 11" id="KW-0472">Membrane</keyword>
<evidence type="ECO:0000259" key="15">
    <source>
        <dbReference type="Pfam" id="PF07715"/>
    </source>
</evidence>
<dbReference type="GO" id="GO:0006826">
    <property type="term" value="P:iron ion transport"/>
    <property type="evidence" value="ECO:0007669"/>
    <property type="project" value="UniProtKB-KW"/>
</dbReference>
<dbReference type="InterPro" id="IPR039426">
    <property type="entry name" value="TonB-dep_rcpt-like"/>
</dbReference>
<proteinExistence type="inferred from homology"/>
<keyword evidence="7" id="KW-0406">Ion transport</keyword>
<dbReference type="Gene3D" id="2.40.170.20">
    <property type="entry name" value="TonB-dependent receptor, beta-barrel domain"/>
    <property type="match status" value="2"/>
</dbReference>
<evidence type="ECO:0000256" key="6">
    <source>
        <dbReference type="ARBA" id="ARBA00023004"/>
    </source>
</evidence>
<reference evidence="16 17" key="1">
    <citation type="submission" date="2018-08" db="EMBL/GenBank/DDBJ databases">
        <title>Draft genome sequence of Pseudoalteromonas donghaensis HJ51.</title>
        <authorList>
            <person name="Oh J."/>
            <person name="Roh D."/>
        </authorList>
    </citation>
    <scope>NUCLEOTIDE SEQUENCE [LARGE SCALE GENOMIC DNA]</scope>
    <source>
        <strain evidence="16 17">HJ51</strain>
        <plasmid evidence="16 17">unnamed1</plasmid>
    </source>
</reference>
<dbReference type="Pfam" id="PF00593">
    <property type="entry name" value="TonB_dep_Rec_b-barrel"/>
    <property type="match status" value="1"/>
</dbReference>
<dbReference type="SUPFAM" id="SSF56935">
    <property type="entry name" value="Porins"/>
    <property type="match status" value="1"/>
</dbReference>
<organism evidence="16 17">
    <name type="scientific">Pseudoalteromonas lipolytica</name>
    <dbReference type="NCBI Taxonomy" id="570156"/>
    <lineage>
        <taxon>Bacteria</taxon>
        <taxon>Pseudomonadati</taxon>
        <taxon>Pseudomonadota</taxon>
        <taxon>Gammaproteobacteria</taxon>
        <taxon>Alteromonadales</taxon>
        <taxon>Pseudoalteromonadaceae</taxon>
        <taxon>Pseudoalteromonas</taxon>
    </lineage>
</organism>
<dbReference type="InterPro" id="IPR012910">
    <property type="entry name" value="Plug_dom"/>
</dbReference>
<dbReference type="PANTHER" id="PTHR32552">
    <property type="entry name" value="FERRICHROME IRON RECEPTOR-RELATED"/>
    <property type="match status" value="1"/>
</dbReference>
<evidence type="ECO:0000256" key="4">
    <source>
        <dbReference type="ARBA" id="ARBA00022496"/>
    </source>
</evidence>
<evidence type="ECO:0000256" key="11">
    <source>
        <dbReference type="PROSITE-ProRule" id="PRU01360"/>
    </source>
</evidence>
<dbReference type="PANTHER" id="PTHR32552:SF81">
    <property type="entry name" value="TONB-DEPENDENT OUTER MEMBRANE RECEPTOR"/>
    <property type="match status" value="1"/>
</dbReference>
<keyword evidence="3 11" id="KW-1134">Transmembrane beta strand</keyword>
<feature type="domain" description="TonB-dependent receptor plug" evidence="15">
    <location>
        <begin position="55"/>
        <end position="149"/>
    </location>
</feature>
<keyword evidence="6" id="KW-0408">Iron</keyword>
<evidence type="ECO:0000259" key="14">
    <source>
        <dbReference type="Pfam" id="PF00593"/>
    </source>
</evidence>
<comment type="subcellular location">
    <subcellularLocation>
        <location evidence="1 11">Cell outer membrane</location>
        <topology evidence="1 11">Multi-pass membrane protein</topology>
    </subcellularLocation>
</comment>